<dbReference type="AlphaFoldDB" id="A0A165L4H4"/>
<dbReference type="PANTHER" id="PTHR11236">
    <property type="entry name" value="AMINOBENZOATE/ANTHRANILATE SYNTHASE"/>
    <property type="match status" value="1"/>
</dbReference>
<dbReference type="InterPro" id="IPR043132">
    <property type="entry name" value="BCAT-like_C"/>
</dbReference>
<organism evidence="2 3">
    <name type="scientific">Pelodictyon luteolum</name>
    <dbReference type="NCBI Taxonomy" id="1100"/>
    <lineage>
        <taxon>Bacteria</taxon>
        <taxon>Pseudomonadati</taxon>
        <taxon>Chlorobiota</taxon>
        <taxon>Chlorobiia</taxon>
        <taxon>Chlorobiales</taxon>
        <taxon>Chlorobiaceae</taxon>
        <taxon>Chlorobium/Pelodictyon group</taxon>
        <taxon>Pelodictyon</taxon>
    </lineage>
</organism>
<accession>A0A165L4H4</accession>
<dbReference type="PRINTS" id="PR00095">
    <property type="entry name" value="ANTSNTHASEI"/>
</dbReference>
<dbReference type="SUPFAM" id="SSF56322">
    <property type="entry name" value="ADC synthase"/>
    <property type="match status" value="1"/>
</dbReference>
<proteinExistence type="predicted"/>
<dbReference type="InterPro" id="IPR036038">
    <property type="entry name" value="Aminotransferase-like"/>
</dbReference>
<evidence type="ECO:0000313" key="2">
    <source>
        <dbReference type="EMBL" id="KZK73562.1"/>
    </source>
</evidence>
<dbReference type="Pfam" id="PF00425">
    <property type="entry name" value="Chorismate_bind"/>
    <property type="match status" value="1"/>
</dbReference>
<protein>
    <submittedName>
        <fullName evidence="2">Aminobenzoate synthetase</fullName>
    </submittedName>
</protein>
<reference evidence="2 3" key="1">
    <citation type="submission" date="2016-03" db="EMBL/GenBank/DDBJ databases">
        <title>Speciation and ecological success in dimly lit waters: horizontal gene transfer in a green sulfur bacteria bloom unveiled by metagenomic assembly.</title>
        <authorList>
            <person name="Llorens-Mares T."/>
            <person name="Liu Z."/>
            <person name="Allen L.Z."/>
            <person name="Rusch D.B."/>
            <person name="Craig M.T."/>
            <person name="Dupont C.L."/>
            <person name="Bryant D.A."/>
            <person name="Casamayor E.O."/>
        </authorList>
    </citation>
    <scope>NUCLEOTIDE SEQUENCE [LARGE SCALE GENOMIC DNA]</scope>
    <source>
        <strain evidence="2">CIII</strain>
    </source>
</reference>
<name>A0A165L4H4_PELLU</name>
<dbReference type="Gene3D" id="3.60.120.10">
    <property type="entry name" value="Anthranilate synthase"/>
    <property type="match status" value="1"/>
</dbReference>
<dbReference type="Proteomes" id="UP000076481">
    <property type="component" value="Unassembled WGS sequence"/>
</dbReference>
<dbReference type="GO" id="GO:0046820">
    <property type="term" value="F:4-amino-4-deoxychorismate synthase activity"/>
    <property type="evidence" value="ECO:0007669"/>
    <property type="project" value="TreeGrafter"/>
</dbReference>
<feature type="domain" description="Chorismate-utilising enzyme C-terminal" evidence="1">
    <location>
        <begin position="142"/>
        <end position="394"/>
    </location>
</feature>
<dbReference type="GO" id="GO:0000162">
    <property type="term" value="P:L-tryptophan biosynthetic process"/>
    <property type="evidence" value="ECO:0007669"/>
    <property type="project" value="TreeGrafter"/>
</dbReference>
<dbReference type="SUPFAM" id="SSF56752">
    <property type="entry name" value="D-aminoacid aminotransferase-like PLP-dependent enzymes"/>
    <property type="match status" value="1"/>
</dbReference>
<comment type="caution">
    <text evidence="2">The sequence shown here is derived from an EMBL/GenBank/DDBJ whole genome shotgun (WGS) entry which is preliminary data.</text>
</comment>
<dbReference type="RefSeq" id="WP_303682252.1">
    <property type="nucleotide sequence ID" value="NZ_LVWG01000035.1"/>
</dbReference>
<dbReference type="GO" id="GO:0009396">
    <property type="term" value="P:folic acid-containing compound biosynthetic process"/>
    <property type="evidence" value="ECO:0007669"/>
    <property type="project" value="InterPro"/>
</dbReference>
<sequence length="621" mass="68811">MAGSGWQEGSIWLESAFCQDEGCLAICFRDPVAEVVLLQPDGLHRFFAELEEWLGRGYYLAGWLDYEAGLGFEPDCFHDAAGRNDGKPIGWFGVYGPPERFTPEEAEALMASHDPLHPSASFDHPCVPDPTPYDLSFSFRDRAYQEKIEAIRREIAAGNVYQVNFTGRYRFRTDLSDAALYSRLRMRQPSSYSACINAAGRSILSFSPELFFRTRGSVIDTMPMKGTAPRGDSPREDRSLCSALAASGKDRAENLMIVDLLRNDLGRICRPGSVEVHELFATQTWPTLHQMVSRIGGKLSPGTGLYDIFRALYPCGSVTGAPKVSAMQLIGQLEESPRGAYTGTIGWISPERKMVFSVAIRTAELSDGAGVYGSGGGIVWDSKPLGELEECRLKAALIGASPIASIGLFESILWNGQYVWLNEHFRRLGDSAVVFGIPFSEDDAQKELRRLERELLLTGPRFKVRLDLSPTGGISAAAVPVSPHEGALPLRLALAEERVDSMNPVLRHKTTLREFYDRRYRLAIEEGFDEVLFLNERGEVAEGAVSTVFIRKGAHLFTPPLSAGILDGVFRAYMLRTRPDLRERSLTLRDLMEADAIWVANAVRGMRRGLFRDPQVGTGPK</sequence>
<dbReference type="InterPro" id="IPR001544">
    <property type="entry name" value="Aminotrans_IV"/>
</dbReference>
<dbReference type="InterPro" id="IPR019999">
    <property type="entry name" value="Anth_synth_I-like"/>
</dbReference>
<evidence type="ECO:0000313" key="3">
    <source>
        <dbReference type="Proteomes" id="UP000076481"/>
    </source>
</evidence>
<dbReference type="Pfam" id="PF01063">
    <property type="entry name" value="Aminotran_4"/>
    <property type="match status" value="1"/>
</dbReference>
<dbReference type="Gene3D" id="3.30.470.10">
    <property type="match status" value="1"/>
</dbReference>
<dbReference type="NCBIfam" id="TIGR00553">
    <property type="entry name" value="pabB"/>
    <property type="match status" value="1"/>
</dbReference>
<dbReference type="EMBL" id="LVWG01000035">
    <property type="protein sequence ID" value="KZK73562.1"/>
    <property type="molecule type" value="Genomic_DNA"/>
</dbReference>
<dbReference type="InterPro" id="IPR043131">
    <property type="entry name" value="BCAT-like_N"/>
</dbReference>
<gene>
    <name evidence="2" type="ORF">A3K90_08025</name>
</gene>
<dbReference type="PANTHER" id="PTHR11236:SF50">
    <property type="entry name" value="AMINODEOXYCHORISMATE SYNTHASE COMPONENT 1"/>
    <property type="match status" value="1"/>
</dbReference>
<dbReference type="Gene3D" id="3.20.10.10">
    <property type="entry name" value="D-amino Acid Aminotransferase, subunit A, domain 2"/>
    <property type="match status" value="1"/>
</dbReference>
<dbReference type="InterPro" id="IPR005802">
    <property type="entry name" value="ADC_synth_comp_1"/>
</dbReference>
<dbReference type="InterPro" id="IPR005801">
    <property type="entry name" value="ADC_synthase"/>
</dbReference>
<dbReference type="InterPro" id="IPR015890">
    <property type="entry name" value="Chorismate_C"/>
</dbReference>
<evidence type="ECO:0000259" key="1">
    <source>
        <dbReference type="Pfam" id="PF00425"/>
    </source>
</evidence>